<dbReference type="EMBL" id="UINC01001158">
    <property type="protein sequence ID" value="SUZ72794.1"/>
    <property type="molecule type" value="Genomic_DNA"/>
</dbReference>
<dbReference type="AlphaFoldDB" id="A0A381Q1N3"/>
<evidence type="ECO:0000313" key="1">
    <source>
        <dbReference type="EMBL" id="SUZ72794.1"/>
    </source>
</evidence>
<protein>
    <submittedName>
        <fullName evidence="1">Uncharacterized protein</fullName>
    </submittedName>
</protein>
<organism evidence="1">
    <name type="scientific">marine metagenome</name>
    <dbReference type="NCBI Taxonomy" id="408172"/>
    <lineage>
        <taxon>unclassified sequences</taxon>
        <taxon>metagenomes</taxon>
        <taxon>ecological metagenomes</taxon>
    </lineage>
</organism>
<reference evidence="1" key="1">
    <citation type="submission" date="2018-05" db="EMBL/GenBank/DDBJ databases">
        <authorList>
            <person name="Lanie J.A."/>
            <person name="Ng W.-L."/>
            <person name="Kazmierczak K.M."/>
            <person name="Andrzejewski T.M."/>
            <person name="Davidsen T.M."/>
            <person name="Wayne K.J."/>
            <person name="Tettelin H."/>
            <person name="Glass J.I."/>
            <person name="Rusch D."/>
            <person name="Podicherti R."/>
            <person name="Tsui H.-C.T."/>
            <person name="Winkler M.E."/>
        </authorList>
    </citation>
    <scope>NUCLEOTIDE SEQUENCE</scope>
</reference>
<proteinExistence type="predicted"/>
<accession>A0A381Q1N3</accession>
<name>A0A381Q1N3_9ZZZZ</name>
<gene>
    <name evidence="1" type="ORF">METZ01_LOCUS25648</name>
</gene>
<sequence>MHLLVRRLSSVVLFAIATKVLVSPVLAESVAKDAVAVEEIIVWGCASAKKGLAGSASEGLIGDADFSDFLLDQLPPNMTRWLVLEPQVSSSEVDG</sequence>